<dbReference type="EMBL" id="JAMTCK010000004">
    <property type="protein sequence ID" value="MCP2165047.1"/>
    <property type="molecule type" value="Genomic_DNA"/>
</dbReference>
<dbReference type="SUPFAM" id="SSF56112">
    <property type="entry name" value="Protein kinase-like (PK-like)"/>
    <property type="match status" value="1"/>
</dbReference>
<keyword evidence="2" id="KW-0418">Kinase</keyword>
<evidence type="ECO:0000313" key="3">
    <source>
        <dbReference type="Proteomes" id="UP001206128"/>
    </source>
</evidence>
<comment type="caution">
    <text evidence="2">The sequence shown here is derived from an EMBL/GenBank/DDBJ whole genome shotgun (WGS) entry which is preliminary data.</text>
</comment>
<evidence type="ECO:0000259" key="1">
    <source>
        <dbReference type="Pfam" id="PF01636"/>
    </source>
</evidence>
<sequence length="257" mass="27479">MTGSVEIAGGWDSAASLVDGRWIERRPRRPEVAGRLLLETRLMPWLAPRLPLAVPVPRVVREAPLVVRHALVPGQPLAEPTAEHGRQLGEFLRALHTTDPAGALALGLPGAGPTARERAETVARFRADVLPLLPPAARARARDLLAAVTDLPADTVVHGDLGPEHVLTGNAGLTGVIDFSDAHLGDAAIDLAWALHGTPPAFTAALAEAYGVTPRLREHALRWHRLGPWYEVVHGLDTGDAETVRSGVDGVLRRLPR</sequence>
<dbReference type="Gene3D" id="3.90.1200.10">
    <property type="match status" value="1"/>
</dbReference>
<dbReference type="InterPro" id="IPR051678">
    <property type="entry name" value="AGP_Transferase"/>
</dbReference>
<dbReference type="PANTHER" id="PTHR21310">
    <property type="entry name" value="AMINOGLYCOSIDE PHOSPHOTRANSFERASE-RELATED-RELATED"/>
    <property type="match status" value="1"/>
</dbReference>
<name>A0AAE3GB51_9PSEU</name>
<dbReference type="AlphaFoldDB" id="A0AAE3GB51"/>
<dbReference type="InterPro" id="IPR011009">
    <property type="entry name" value="Kinase-like_dom_sf"/>
</dbReference>
<protein>
    <submittedName>
        <fullName evidence="2">Kinase, aminoglycoside phosphotransferase (APT) family</fullName>
    </submittedName>
</protein>
<dbReference type="RefSeq" id="WP_253769501.1">
    <property type="nucleotide sequence ID" value="NZ_JAMTCK010000004.1"/>
</dbReference>
<feature type="domain" description="Aminoglycoside phosphotransferase" evidence="1">
    <location>
        <begin position="6"/>
        <end position="217"/>
    </location>
</feature>
<dbReference type="InterPro" id="IPR002575">
    <property type="entry name" value="Aminoglycoside_PTrfase"/>
</dbReference>
<organism evidence="2 3">
    <name type="scientific">Goodfellowiella coeruleoviolacea</name>
    <dbReference type="NCBI Taxonomy" id="334858"/>
    <lineage>
        <taxon>Bacteria</taxon>
        <taxon>Bacillati</taxon>
        <taxon>Actinomycetota</taxon>
        <taxon>Actinomycetes</taxon>
        <taxon>Pseudonocardiales</taxon>
        <taxon>Pseudonocardiaceae</taxon>
        <taxon>Goodfellowiella</taxon>
    </lineage>
</organism>
<keyword evidence="3" id="KW-1185">Reference proteome</keyword>
<accession>A0AAE3GB51</accession>
<dbReference type="Pfam" id="PF01636">
    <property type="entry name" value="APH"/>
    <property type="match status" value="1"/>
</dbReference>
<dbReference type="PANTHER" id="PTHR21310:SF15">
    <property type="entry name" value="AMINOGLYCOSIDE PHOSPHOTRANSFERASE DOMAIN-CONTAINING PROTEIN"/>
    <property type="match status" value="1"/>
</dbReference>
<dbReference type="GO" id="GO:0016301">
    <property type="term" value="F:kinase activity"/>
    <property type="evidence" value="ECO:0007669"/>
    <property type="project" value="UniProtKB-KW"/>
</dbReference>
<gene>
    <name evidence="2" type="ORF">LX83_001896</name>
</gene>
<reference evidence="2" key="1">
    <citation type="submission" date="2022-06" db="EMBL/GenBank/DDBJ databases">
        <title>Genomic Encyclopedia of Archaeal and Bacterial Type Strains, Phase II (KMG-II): from individual species to whole genera.</title>
        <authorList>
            <person name="Goeker M."/>
        </authorList>
    </citation>
    <scope>NUCLEOTIDE SEQUENCE</scope>
    <source>
        <strain evidence="2">DSM 43935</strain>
    </source>
</reference>
<dbReference type="Proteomes" id="UP001206128">
    <property type="component" value="Unassembled WGS sequence"/>
</dbReference>
<dbReference type="Gene3D" id="3.30.200.20">
    <property type="entry name" value="Phosphorylase Kinase, domain 1"/>
    <property type="match status" value="1"/>
</dbReference>
<proteinExistence type="predicted"/>
<keyword evidence="2" id="KW-0808">Transferase</keyword>
<evidence type="ECO:0000313" key="2">
    <source>
        <dbReference type="EMBL" id="MCP2165047.1"/>
    </source>
</evidence>